<evidence type="ECO:0000256" key="1">
    <source>
        <dbReference type="SAM" id="Phobius"/>
    </source>
</evidence>
<comment type="caution">
    <text evidence="2">The sequence shown here is derived from an EMBL/GenBank/DDBJ whole genome shotgun (WGS) entry which is preliminary data.</text>
</comment>
<accession>A0A7C2ZNN9</accession>
<reference evidence="2" key="1">
    <citation type="journal article" date="2020" name="mSystems">
        <title>Genome- and Community-Level Interaction Insights into Carbon Utilization and Element Cycling Functions of Hydrothermarchaeota in Hydrothermal Sediment.</title>
        <authorList>
            <person name="Zhou Z."/>
            <person name="Liu Y."/>
            <person name="Xu W."/>
            <person name="Pan J."/>
            <person name="Luo Z.H."/>
            <person name="Li M."/>
        </authorList>
    </citation>
    <scope>NUCLEOTIDE SEQUENCE [LARGE SCALE GENOMIC DNA]</scope>
    <source>
        <strain evidence="2">SpSt-132</strain>
    </source>
</reference>
<name>A0A7C2ZNN9_9AQUI</name>
<proteinExistence type="predicted"/>
<organism evidence="2">
    <name type="scientific">Hydrogenobacter sp</name>
    <dbReference type="NCBI Taxonomy" id="2152829"/>
    <lineage>
        <taxon>Bacteria</taxon>
        <taxon>Pseudomonadati</taxon>
        <taxon>Aquificota</taxon>
        <taxon>Aquificia</taxon>
        <taxon>Aquificales</taxon>
        <taxon>Aquificaceae</taxon>
        <taxon>Hydrogenobacter</taxon>
    </lineage>
</organism>
<dbReference type="AlphaFoldDB" id="A0A7C2ZNN9"/>
<feature type="transmembrane region" description="Helical" evidence="1">
    <location>
        <begin position="84"/>
        <end position="103"/>
    </location>
</feature>
<dbReference type="EMBL" id="DSFP01000033">
    <property type="protein sequence ID" value="HEW45773.1"/>
    <property type="molecule type" value="Genomic_DNA"/>
</dbReference>
<keyword evidence="1" id="KW-0472">Membrane</keyword>
<sequence>MSWDDWYWEDWNRYWEDKSRQDWDDWNDRWHDDMRRLHDDMRRLHDDLYWSSQHNSINDPLNPLSPNYMFKDNYTTGEGEGPESVIVAIIVLLIFGFLLWIAWEHVKLLESWGFIVKEIARLFWF</sequence>
<protein>
    <submittedName>
        <fullName evidence="2">Uncharacterized protein</fullName>
    </submittedName>
</protein>
<keyword evidence="1" id="KW-1133">Transmembrane helix</keyword>
<keyword evidence="1" id="KW-0812">Transmembrane</keyword>
<evidence type="ECO:0000313" key="2">
    <source>
        <dbReference type="EMBL" id="HEW45773.1"/>
    </source>
</evidence>
<gene>
    <name evidence="2" type="ORF">ENO47_03770</name>
</gene>